<accession>A0A0A1THT7</accession>
<feature type="region of interest" description="Disordered" evidence="1">
    <location>
        <begin position="228"/>
        <end position="296"/>
    </location>
</feature>
<keyword evidence="3" id="KW-1185">Reference proteome</keyword>
<dbReference type="OrthoDB" id="5327145at2759"/>
<dbReference type="EMBL" id="CDHN01000007">
    <property type="protein sequence ID" value="CEJ94534.1"/>
    <property type="molecule type" value="Genomic_DNA"/>
</dbReference>
<proteinExistence type="predicted"/>
<protein>
    <submittedName>
        <fullName evidence="2">Uncharacterized protein</fullName>
    </submittedName>
</protein>
<reference evidence="2 3" key="1">
    <citation type="journal article" date="2015" name="Genome Announc.">
        <title>Draft Genome Sequence and Gene Annotation of the Entomopathogenic Fungus Verticillium hemipterigenum.</title>
        <authorList>
            <person name="Horn F."/>
            <person name="Habel A."/>
            <person name="Scharf D.H."/>
            <person name="Dworschak J."/>
            <person name="Brakhage A.A."/>
            <person name="Guthke R."/>
            <person name="Hertweck C."/>
            <person name="Linde J."/>
        </authorList>
    </citation>
    <scope>NUCLEOTIDE SEQUENCE [LARGE SCALE GENOMIC DNA]</scope>
</reference>
<dbReference type="AlphaFoldDB" id="A0A0A1THT7"/>
<evidence type="ECO:0000313" key="2">
    <source>
        <dbReference type="EMBL" id="CEJ94534.1"/>
    </source>
</evidence>
<feature type="compositionally biased region" description="Low complexity" evidence="1">
    <location>
        <begin position="254"/>
        <end position="270"/>
    </location>
</feature>
<evidence type="ECO:0000256" key="1">
    <source>
        <dbReference type="SAM" id="MobiDB-lite"/>
    </source>
</evidence>
<feature type="region of interest" description="Disordered" evidence="1">
    <location>
        <begin position="1"/>
        <end position="45"/>
    </location>
</feature>
<feature type="compositionally biased region" description="Polar residues" evidence="1">
    <location>
        <begin position="242"/>
        <end position="253"/>
    </location>
</feature>
<feature type="compositionally biased region" description="Polar residues" evidence="1">
    <location>
        <begin position="271"/>
        <end position="294"/>
    </location>
</feature>
<name>A0A0A1THT7_9HYPO</name>
<evidence type="ECO:0000313" key="3">
    <source>
        <dbReference type="Proteomes" id="UP000039046"/>
    </source>
</evidence>
<dbReference type="Proteomes" id="UP000039046">
    <property type="component" value="Unassembled WGS sequence"/>
</dbReference>
<feature type="compositionally biased region" description="Basic and acidic residues" evidence="1">
    <location>
        <begin position="1"/>
        <end position="12"/>
    </location>
</feature>
<dbReference type="HOGENOM" id="CLU_042952_0_0_1"/>
<organism evidence="2 3">
    <name type="scientific">[Torrubiella] hemipterigena</name>
    <dbReference type="NCBI Taxonomy" id="1531966"/>
    <lineage>
        <taxon>Eukaryota</taxon>
        <taxon>Fungi</taxon>
        <taxon>Dikarya</taxon>
        <taxon>Ascomycota</taxon>
        <taxon>Pezizomycotina</taxon>
        <taxon>Sordariomycetes</taxon>
        <taxon>Hypocreomycetidae</taxon>
        <taxon>Hypocreales</taxon>
        <taxon>Clavicipitaceae</taxon>
        <taxon>Clavicipitaceae incertae sedis</taxon>
        <taxon>'Torrubiella' clade</taxon>
    </lineage>
</organism>
<sequence length="400" mass="43631">MLAAHRDQENLVRTHVPTKQAPKTPGARYPKTPLKFGGDENAGGLFTKGGRAGGEKLVNQQLITPAANTVRAPLGNKTTNAKAIRGQATEKRGFVNVEKTQFKPLTAQKPKQKVTSAPPLFEVQADVRNNDQEEEPEYAPAKAPRALSYKSDVLPENGLTFKGLHRKHILSGYFEHFYNDVDAKGRSRSERALQAEKRKALDQMEQQNALDIDAMTWNVADTTENHMSVLQTRPASRAVTGGSRSSKRPTSALASRPTPSKAAKAKPALSNVTVSNHNRARSIQSSIPSRTIGTAASAGEIASRNSLGYRKGRAVSSILQPKERPKSINRLALSQTVNDRDTTCQRDPGLRSAMELNHELMNSLCDDDSDIELAGVPAISALSLEDASDAEEDFQLRFDF</sequence>
<gene>
    <name evidence="2" type="ORF">VHEMI10057</name>
</gene>